<feature type="compositionally biased region" description="Basic and acidic residues" evidence="1">
    <location>
        <begin position="1"/>
        <end position="21"/>
    </location>
</feature>
<feature type="compositionally biased region" description="Basic and acidic residues" evidence="1">
    <location>
        <begin position="61"/>
        <end position="70"/>
    </location>
</feature>
<keyword evidence="3" id="KW-1185">Reference proteome</keyword>
<evidence type="ECO:0000256" key="1">
    <source>
        <dbReference type="SAM" id="MobiDB-lite"/>
    </source>
</evidence>
<dbReference type="EMBL" id="CAJVCH010562154">
    <property type="protein sequence ID" value="CAG7831806.1"/>
    <property type="molecule type" value="Genomic_DNA"/>
</dbReference>
<organism evidence="2 3">
    <name type="scientific">Allacma fusca</name>
    <dbReference type="NCBI Taxonomy" id="39272"/>
    <lineage>
        <taxon>Eukaryota</taxon>
        <taxon>Metazoa</taxon>
        <taxon>Ecdysozoa</taxon>
        <taxon>Arthropoda</taxon>
        <taxon>Hexapoda</taxon>
        <taxon>Collembola</taxon>
        <taxon>Symphypleona</taxon>
        <taxon>Sminthuridae</taxon>
        <taxon>Allacma</taxon>
    </lineage>
</organism>
<dbReference type="AlphaFoldDB" id="A0A8J2LH05"/>
<feature type="region of interest" description="Disordered" evidence="1">
    <location>
        <begin position="1"/>
        <end position="36"/>
    </location>
</feature>
<proteinExistence type="predicted"/>
<sequence length="95" mass="10592">GSGTDCNEKESSDSCSKRDGSKPSISLNKKENKPMETETVSRLFSLLDELKALSVATKIQKNESHNKKEESEMEDLVVNPEPTPTFGNLGQWKNY</sequence>
<comment type="caution">
    <text evidence="2">The sequence shown here is derived from an EMBL/GenBank/DDBJ whole genome shotgun (WGS) entry which is preliminary data.</text>
</comment>
<evidence type="ECO:0000313" key="3">
    <source>
        <dbReference type="Proteomes" id="UP000708208"/>
    </source>
</evidence>
<reference evidence="2" key="1">
    <citation type="submission" date="2021-06" db="EMBL/GenBank/DDBJ databases">
        <authorList>
            <person name="Hodson N. C."/>
            <person name="Mongue J. A."/>
            <person name="Jaron S. K."/>
        </authorList>
    </citation>
    <scope>NUCLEOTIDE SEQUENCE</scope>
</reference>
<protein>
    <submittedName>
        <fullName evidence="2">Uncharacterized protein</fullName>
    </submittedName>
</protein>
<feature type="compositionally biased region" description="Polar residues" evidence="1">
    <location>
        <begin position="85"/>
        <end position="95"/>
    </location>
</feature>
<gene>
    <name evidence="2" type="ORF">AFUS01_LOCUS41531</name>
</gene>
<feature type="region of interest" description="Disordered" evidence="1">
    <location>
        <begin position="61"/>
        <end position="95"/>
    </location>
</feature>
<feature type="non-terminal residue" evidence="2">
    <location>
        <position position="1"/>
    </location>
</feature>
<dbReference type="Proteomes" id="UP000708208">
    <property type="component" value="Unassembled WGS sequence"/>
</dbReference>
<evidence type="ECO:0000313" key="2">
    <source>
        <dbReference type="EMBL" id="CAG7831806.1"/>
    </source>
</evidence>
<accession>A0A8J2LH05</accession>
<name>A0A8J2LH05_9HEXA</name>